<dbReference type="Pfam" id="PF14124">
    <property type="entry name" value="DUF4291"/>
    <property type="match status" value="1"/>
</dbReference>
<dbReference type="RefSeq" id="WP_006063224.1">
    <property type="nucleotide sequence ID" value="NZ_KB290830.1"/>
</dbReference>
<dbReference type="STRING" id="1035195.HMPREF9997_00984"/>
<dbReference type="InterPro" id="IPR025633">
    <property type="entry name" value="DUF4291"/>
</dbReference>
<evidence type="ECO:0000313" key="1">
    <source>
        <dbReference type="EMBL" id="EKX90919.1"/>
    </source>
</evidence>
<dbReference type="eggNOG" id="ENOG502Z86B">
    <property type="taxonomic scope" value="Bacteria"/>
</dbReference>
<dbReference type="HOGENOM" id="CLU_082565_1_1_11"/>
<protein>
    <recommendedName>
        <fullName evidence="3">DUF4291 domain-containing protein</fullName>
    </recommendedName>
</protein>
<reference evidence="1 2" key="1">
    <citation type="submission" date="2012-05" db="EMBL/GenBank/DDBJ databases">
        <authorList>
            <person name="Weinstock G."/>
            <person name="Sodergren E."/>
            <person name="Lobos E.A."/>
            <person name="Fulton L."/>
            <person name="Fulton R."/>
            <person name="Courtney L."/>
            <person name="Fronick C."/>
            <person name="O'Laughlin M."/>
            <person name="Godfrey J."/>
            <person name="Wilson R.M."/>
            <person name="Miner T."/>
            <person name="Farmer C."/>
            <person name="Delehaunty K."/>
            <person name="Cordes M."/>
            <person name="Minx P."/>
            <person name="Tomlinson C."/>
            <person name="Chen J."/>
            <person name="Wollam A."/>
            <person name="Pepin K.H."/>
            <person name="Bhonagiri V."/>
            <person name="Zhang X."/>
            <person name="Suruliraj S."/>
            <person name="Warren W."/>
            <person name="Mitreva M."/>
            <person name="Mardis E.R."/>
            <person name="Wilson R.K."/>
        </authorList>
    </citation>
    <scope>NUCLEOTIDE SEQUENCE [LARGE SCALE GENOMIC DNA]</scope>
    <source>
        <strain evidence="1 2">F0235</strain>
    </source>
</reference>
<gene>
    <name evidence="1" type="ORF">HMPREF9997_00984</name>
</gene>
<keyword evidence="2" id="KW-1185">Reference proteome</keyword>
<name>L1MJ01_9CORY</name>
<dbReference type="EMBL" id="AMEM01000016">
    <property type="protein sequence ID" value="EKX90919.1"/>
    <property type="molecule type" value="Genomic_DNA"/>
</dbReference>
<dbReference type="AlphaFoldDB" id="L1MJ01"/>
<organism evidence="1 2">
    <name type="scientific">Corynebacterium durum F0235</name>
    <dbReference type="NCBI Taxonomy" id="1035195"/>
    <lineage>
        <taxon>Bacteria</taxon>
        <taxon>Bacillati</taxon>
        <taxon>Actinomycetota</taxon>
        <taxon>Actinomycetes</taxon>
        <taxon>Mycobacteriales</taxon>
        <taxon>Corynebacteriaceae</taxon>
        <taxon>Corynebacterium</taxon>
    </lineage>
</organism>
<proteinExistence type="predicted"/>
<evidence type="ECO:0008006" key="3">
    <source>
        <dbReference type="Google" id="ProtNLM"/>
    </source>
</evidence>
<dbReference type="PANTHER" id="PTHR38567">
    <property type="entry name" value="DUF4291 DOMAIN-CONTAINING PROTEIN"/>
    <property type="match status" value="1"/>
</dbReference>
<accession>L1MJ01</accession>
<dbReference type="Proteomes" id="UP000010445">
    <property type="component" value="Unassembled WGS sequence"/>
</dbReference>
<comment type="caution">
    <text evidence="1">The sequence shown here is derived from an EMBL/GenBank/DDBJ whole genome shotgun (WGS) entry which is preliminary data.</text>
</comment>
<dbReference type="PANTHER" id="PTHR38567:SF1">
    <property type="entry name" value="DUF4291 DOMAIN-CONTAINING PROTEIN"/>
    <property type="match status" value="1"/>
</dbReference>
<evidence type="ECO:0000313" key="2">
    <source>
        <dbReference type="Proteomes" id="UP000010445"/>
    </source>
</evidence>
<dbReference type="OrthoDB" id="65842at2"/>
<sequence length="214" mass="24203">MENITSSTSFLAPPPYRQIRARYDSETVRVYQAYRPEIADAAVAAGRFVPPFSLDRMTWIKPSFSWMMYRCGWATKPGQERVLAVDITREGFEWALSHSCLSHYEPNTYATEEEWSALKTESPVRIQWDPERSAALDRLEWRSIQIGVGGDAVPRYASEWVTSITDITSTVHRIAASENMTRTSLLNEILAHERPYPLSSAIAARIGATPKDSS</sequence>
<dbReference type="PATRIC" id="fig|1035195.3.peg.879"/>